<feature type="region of interest" description="Disordered" evidence="1">
    <location>
        <begin position="1"/>
        <end position="27"/>
    </location>
</feature>
<name>A0AAW0ZK50_9HYME</name>
<gene>
    <name evidence="2" type="ORF">QLX08_009080</name>
</gene>
<evidence type="ECO:0000256" key="1">
    <source>
        <dbReference type="SAM" id="MobiDB-lite"/>
    </source>
</evidence>
<keyword evidence="3" id="KW-1185">Reference proteome</keyword>
<dbReference type="Proteomes" id="UP001432146">
    <property type="component" value="Unassembled WGS sequence"/>
</dbReference>
<organism evidence="2 3">
    <name type="scientific">Tetragonisca angustula</name>
    <dbReference type="NCBI Taxonomy" id="166442"/>
    <lineage>
        <taxon>Eukaryota</taxon>
        <taxon>Metazoa</taxon>
        <taxon>Ecdysozoa</taxon>
        <taxon>Arthropoda</taxon>
        <taxon>Hexapoda</taxon>
        <taxon>Insecta</taxon>
        <taxon>Pterygota</taxon>
        <taxon>Neoptera</taxon>
        <taxon>Endopterygota</taxon>
        <taxon>Hymenoptera</taxon>
        <taxon>Apocrita</taxon>
        <taxon>Aculeata</taxon>
        <taxon>Apoidea</taxon>
        <taxon>Anthophila</taxon>
        <taxon>Apidae</taxon>
        <taxon>Tetragonisca</taxon>
    </lineage>
</organism>
<dbReference type="EMBL" id="JAWNGG020000196">
    <property type="protein sequence ID" value="KAK9297116.1"/>
    <property type="molecule type" value="Genomic_DNA"/>
</dbReference>
<feature type="compositionally biased region" description="Basic and acidic residues" evidence="1">
    <location>
        <begin position="10"/>
        <end position="22"/>
    </location>
</feature>
<evidence type="ECO:0000313" key="3">
    <source>
        <dbReference type="Proteomes" id="UP001432146"/>
    </source>
</evidence>
<reference evidence="2 3" key="1">
    <citation type="submission" date="2024-05" db="EMBL/GenBank/DDBJ databases">
        <title>The nuclear and mitochondrial genome assemblies of Tetragonisca angustula (Apidae: Meliponini), a tiny yet remarkable pollinator in the Neotropics.</title>
        <authorList>
            <person name="Ferrari R."/>
            <person name="Ricardo P.C."/>
            <person name="Dias F.C."/>
            <person name="Araujo N.S."/>
            <person name="Soares D.O."/>
            <person name="Zhou Q.-S."/>
            <person name="Zhu C.-D."/>
            <person name="Coutinho L."/>
            <person name="Airas M.C."/>
            <person name="Batista T.M."/>
        </authorList>
    </citation>
    <scope>NUCLEOTIDE SEQUENCE [LARGE SCALE GENOMIC DNA]</scope>
    <source>
        <strain evidence="2">ASF017062</strain>
        <tissue evidence="2">Abdomen</tissue>
    </source>
</reference>
<dbReference type="AlphaFoldDB" id="A0AAW0ZK50"/>
<accession>A0AAW0ZK50</accession>
<sequence>MVTRLAPHHRTTERVREAHGGKQQEATGWPRTTRLANVARESRQLIGRREYHRRLSTITRNRVQEINETRTEEDTRLEVPERSRACARFTEDRGVPQNRVAVRYSRYGSDGLDYFKDDYAHHFLNGMVHVTSLIRCRTCSLHYGRGGIK</sequence>
<protein>
    <submittedName>
        <fullName evidence="2">Uncharacterized protein</fullName>
    </submittedName>
</protein>
<comment type="caution">
    <text evidence="2">The sequence shown here is derived from an EMBL/GenBank/DDBJ whole genome shotgun (WGS) entry which is preliminary data.</text>
</comment>
<proteinExistence type="predicted"/>
<evidence type="ECO:0000313" key="2">
    <source>
        <dbReference type="EMBL" id="KAK9297116.1"/>
    </source>
</evidence>